<evidence type="ECO:0000256" key="7">
    <source>
        <dbReference type="ARBA" id="ARBA00023163"/>
    </source>
</evidence>
<evidence type="ECO:0000256" key="9">
    <source>
        <dbReference type="PROSITE-ProRule" id="PRU00042"/>
    </source>
</evidence>
<dbReference type="InterPro" id="IPR036236">
    <property type="entry name" value="Znf_C2H2_sf"/>
</dbReference>
<dbReference type="GO" id="GO:0010468">
    <property type="term" value="P:regulation of gene expression"/>
    <property type="evidence" value="ECO:0007669"/>
    <property type="project" value="TreeGrafter"/>
</dbReference>
<evidence type="ECO:0000259" key="11">
    <source>
        <dbReference type="PROSITE" id="PS50157"/>
    </source>
</evidence>
<evidence type="ECO:0000256" key="2">
    <source>
        <dbReference type="ARBA" id="ARBA00022723"/>
    </source>
</evidence>
<dbReference type="SMART" id="SM00355">
    <property type="entry name" value="ZnF_C2H2"/>
    <property type="match status" value="6"/>
</dbReference>
<dbReference type="Ensembl" id="ENSECRT00000030451.1">
    <property type="protein sequence ID" value="ENSECRP00000029817.1"/>
    <property type="gene ID" value="ENSECRG00000020252.1"/>
</dbReference>
<feature type="domain" description="C2H2-type" evidence="11">
    <location>
        <begin position="291"/>
        <end position="318"/>
    </location>
</feature>
<feature type="domain" description="C2H2-type" evidence="11">
    <location>
        <begin position="263"/>
        <end position="290"/>
    </location>
</feature>
<accession>A0A8C4TIG5</accession>
<dbReference type="InterPro" id="IPR013087">
    <property type="entry name" value="Znf_C2H2_type"/>
</dbReference>
<sequence length="402" mass="46061">MGTAKEFGMDEKLARVKQDDNEWSTPDDLCVKTEDCQRGISVFKEEEFEGEIIQVKVEDSEDLSVSPELQKQETENMFKQDICGESHSSLQPPFTLTRQLKAQQNSKEMKSEFVEFDGETTEGNVKEAEEKTSSASVENLPENSGLFPSSFTETSPQRRLQNKQDKEKRKQSIRVSKNLITSHFHYSDLPATGTLNADQQQQVNSKVQGALYIGGECGQTYNKDQKSIQTRPKPYCCLECGKQFYVSGTFQRHKRIHTGEKPHCCSECGKRFYDSYRLKRHKRIHTGEKPYGCAECGKRFIDNGTLKIHTRIHTGEKPYCCSECGKQFSRSCHLQSHTRIHTGEKPYCCLECGKRFIDNSALHHHLQIHTGERVYCCSECDKRFSSSSNLQRHIRIHTGLKM</sequence>
<dbReference type="FunFam" id="3.30.160.60:FF:002343">
    <property type="entry name" value="Zinc finger protein 33A"/>
    <property type="match status" value="4"/>
</dbReference>
<keyword evidence="5" id="KW-0862">Zinc</keyword>
<dbReference type="AlphaFoldDB" id="A0A8C4TIG5"/>
<dbReference type="Proteomes" id="UP000694620">
    <property type="component" value="Unassembled WGS sequence"/>
</dbReference>
<protein>
    <recommendedName>
        <fullName evidence="11">C2H2-type domain-containing protein</fullName>
    </recommendedName>
</protein>
<organism evidence="12 13">
    <name type="scientific">Erpetoichthys calabaricus</name>
    <name type="common">Rope fish</name>
    <name type="synonym">Calamoichthys calabaricus</name>
    <dbReference type="NCBI Taxonomy" id="27687"/>
    <lineage>
        <taxon>Eukaryota</taxon>
        <taxon>Metazoa</taxon>
        <taxon>Chordata</taxon>
        <taxon>Craniata</taxon>
        <taxon>Vertebrata</taxon>
        <taxon>Euteleostomi</taxon>
        <taxon>Actinopterygii</taxon>
        <taxon>Polypteriformes</taxon>
        <taxon>Polypteridae</taxon>
        <taxon>Erpetoichthys</taxon>
    </lineage>
</organism>
<dbReference type="PROSITE" id="PS50157">
    <property type="entry name" value="ZINC_FINGER_C2H2_2"/>
    <property type="match status" value="6"/>
</dbReference>
<evidence type="ECO:0000256" key="4">
    <source>
        <dbReference type="ARBA" id="ARBA00022771"/>
    </source>
</evidence>
<evidence type="ECO:0000256" key="10">
    <source>
        <dbReference type="SAM" id="MobiDB-lite"/>
    </source>
</evidence>
<evidence type="ECO:0000256" key="1">
    <source>
        <dbReference type="ARBA" id="ARBA00004123"/>
    </source>
</evidence>
<feature type="region of interest" description="Disordered" evidence="10">
    <location>
        <begin position="114"/>
        <end position="174"/>
    </location>
</feature>
<dbReference type="GO" id="GO:0005634">
    <property type="term" value="C:nucleus"/>
    <property type="evidence" value="ECO:0007669"/>
    <property type="project" value="UniProtKB-SubCell"/>
</dbReference>
<dbReference type="GO" id="GO:0008270">
    <property type="term" value="F:zinc ion binding"/>
    <property type="evidence" value="ECO:0007669"/>
    <property type="project" value="UniProtKB-KW"/>
</dbReference>
<keyword evidence="7" id="KW-0804">Transcription</keyword>
<dbReference type="Gene3D" id="3.30.160.60">
    <property type="entry name" value="Classic Zinc Finger"/>
    <property type="match status" value="6"/>
</dbReference>
<dbReference type="GeneTree" id="ENSGT00940000154715"/>
<feature type="domain" description="C2H2-type" evidence="11">
    <location>
        <begin position="347"/>
        <end position="374"/>
    </location>
</feature>
<feature type="domain" description="C2H2-type" evidence="11">
    <location>
        <begin position="375"/>
        <end position="402"/>
    </location>
</feature>
<comment type="subcellular location">
    <subcellularLocation>
        <location evidence="1">Nucleus</location>
    </subcellularLocation>
</comment>
<evidence type="ECO:0000256" key="8">
    <source>
        <dbReference type="ARBA" id="ARBA00023242"/>
    </source>
</evidence>
<feature type="compositionally biased region" description="Polar residues" evidence="10">
    <location>
        <begin position="146"/>
        <end position="159"/>
    </location>
</feature>
<dbReference type="PANTHER" id="PTHR16515">
    <property type="entry name" value="PR DOMAIN ZINC FINGER PROTEIN"/>
    <property type="match status" value="1"/>
</dbReference>
<keyword evidence="3" id="KW-0677">Repeat</keyword>
<name>A0A8C4TIG5_ERPCA</name>
<reference evidence="12" key="2">
    <citation type="submission" date="2025-09" db="UniProtKB">
        <authorList>
            <consortium name="Ensembl"/>
        </authorList>
    </citation>
    <scope>IDENTIFICATION</scope>
</reference>
<keyword evidence="6" id="KW-0805">Transcription regulation</keyword>
<evidence type="ECO:0000313" key="13">
    <source>
        <dbReference type="Proteomes" id="UP000694620"/>
    </source>
</evidence>
<dbReference type="PANTHER" id="PTHR16515:SF49">
    <property type="entry name" value="GASTRULA ZINC FINGER PROTEIN XLCGF49.1-LIKE-RELATED"/>
    <property type="match status" value="1"/>
</dbReference>
<feature type="domain" description="C2H2-type" evidence="11">
    <location>
        <begin position="319"/>
        <end position="346"/>
    </location>
</feature>
<dbReference type="FunFam" id="3.30.160.60:FF:000099">
    <property type="entry name" value="Zinc finger protein 79"/>
    <property type="match status" value="1"/>
</dbReference>
<evidence type="ECO:0000256" key="3">
    <source>
        <dbReference type="ARBA" id="ARBA00022737"/>
    </source>
</evidence>
<evidence type="ECO:0000256" key="6">
    <source>
        <dbReference type="ARBA" id="ARBA00023015"/>
    </source>
</evidence>
<keyword evidence="8" id="KW-0539">Nucleus</keyword>
<evidence type="ECO:0000313" key="12">
    <source>
        <dbReference type="Ensembl" id="ENSECRP00000029817.1"/>
    </source>
</evidence>
<dbReference type="Pfam" id="PF00096">
    <property type="entry name" value="zf-C2H2"/>
    <property type="match status" value="5"/>
</dbReference>
<proteinExistence type="predicted"/>
<dbReference type="SUPFAM" id="SSF57667">
    <property type="entry name" value="beta-beta-alpha zinc fingers"/>
    <property type="match status" value="4"/>
</dbReference>
<dbReference type="PROSITE" id="PS00028">
    <property type="entry name" value="ZINC_FINGER_C2H2_1"/>
    <property type="match status" value="6"/>
</dbReference>
<evidence type="ECO:0000256" key="5">
    <source>
        <dbReference type="ARBA" id="ARBA00022833"/>
    </source>
</evidence>
<keyword evidence="13" id="KW-1185">Reference proteome</keyword>
<keyword evidence="4 9" id="KW-0863">Zinc-finger</keyword>
<reference evidence="12" key="1">
    <citation type="submission" date="2025-08" db="UniProtKB">
        <authorList>
            <consortium name="Ensembl"/>
        </authorList>
    </citation>
    <scope>IDENTIFICATION</scope>
</reference>
<dbReference type="InterPro" id="IPR050331">
    <property type="entry name" value="Zinc_finger"/>
</dbReference>
<dbReference type="FunFam" id="3.30.160.60:FF:001155">
    <property type="entry name" value="Zinc finger 30C"/>
    <property type="match status" value="1"/>
</dbReference>
<keyword evidence="2" id="KW-0479">Metal-binding</keyword>
<feature type="domain" description="C2H2-type" evidence="11">
    <location>
        <begin position="235"/>
        <end position="262"/>
    </location>
</feature>